<feature type="signal peptide" evidence="1">
    <location>
        <begin position="1"/>
        <end position="18"/>
    </location>
</feature>
<gene>
    <name evidence="2" type="ORF">ED208_03570</name>
</gene>
<reference evidence="2 3" key="1">
    <citation type="submission" date="2018-10" db="EMBL/GenBank/DDBJ databases">
        <authorList>
            <person name="Chen W.-M."/>
        </authorList>
    </citation>
    <scope>NUCLEOTIDE SEQUENCE [LARGE SCALE GENOMIC DNA]</scope>
    <source>
        <strain evidence="2 3">THS-13</strain>
    </source>
</reference>
<evidence type="ECO:0000313" key="2">
    <source>
        <dbReference type="EMBL" id="ROH93613.1"/>
    </source>
</evidence>
<dbReference type="InParanoid" id="A0A3N0VLH8"/>
<sequence>MRKTTALLICGLACTAQADDRLATLFTARVDFGQGPLLDGMALSLNTVQYQRDDNRFQPLAGYGYRRSTGVYPSLLGLPLMAAAEPAQTATGDKGSNGRWWIVGGGLAAGAALALSLGSGGKDETPQGCQQTDISLVPVVIDRDNTPCN</sequence>
<proteinExistence type="predicted"/>
<dbReference type="EMBL" id="RJVO01000001">
    <property type="protein sequence ID" value="ROH93613.1"/>
    <property type="molecule type" value="Genomic_DNA"/>
</dbReference>
<evidence type="ECO:0000256" key="1">
    <source>
        <dbReference type="SAM" id="SignalP"/>
    </source>
</evidence>
<accession>A0A3N0VLH8</accession>
<protein>
    <submittedName>
        <fullName evidence="2">Uncharacterized protein</fullName>
    </submittedName>
</protein>
<name>A0A3N0VLH8_9GAMM</name>
<organism evidence="2 3">
    <name type="scientific">Stagnimonas aquatica</name>
    <dbReference type="NCBI Taxonomy" id="2689987"/>
    <lineage>
        <taxon>Bacteria</taxon>
        <taxon>Pseudomonadati</taxon>
        <taxon>Pseudomonadota</taxon>
        <taxon>Gammaproteobacteria</taxon>
        <taxon>Nevskiales</taxon>
        <taxon>Nevskiaceae</taxon>
        <taxon>Stagnimonas</taxon>
    </lineage>
</organism>
<comment type="caution">
    <text evidence="2">The sequence shown here is derived from an EMBL/GenBank/DDBJ whole genome shotgun (WGS) entry which is preliminary data.</text>
</comment>
<keyword evidence="1" id="KW-0732">Signal</keyword>
<evidence type="ECO:0000313" key="3">
    <source>
        <dbReference type="Proteomes" id="UP000282106"/>
    </source>
</evidence>
<dbReference type="AlphaFoldDB" id="A0A3N0VLH8"/>
<keyword evidence="3" id="KW-1185">Reference proteome</keyword>
<dbReference type="RefSeq" id="WP_123210468.1">
    <property type="nucleotide sequence ID" value="NZ_RJVO01000001.1"/>
</dbReference>
<feature type="chain" id="PRO_5018252319" evidence="1">
    <location>
        <begin position="19"/>
        <end position="149"/>
    </location>
</feature>
<dbReference type="Proteomes" id="UP000282106">
    <property type="component" value="Unassembled WGS sequence"/>
</dbReference>